<keyword evidence="3" id="KW-1185">Reference proteome</keyword>
<dbReference type="Pfam" id="PF00753">
    <property type="entry name" value="Lactamase_B"/>
    <property type="match status" value="1"/>
</dbReference>
<dbReference type="InterPro" id="IPR036866">
    <property type="entry name" value="RibonucZ/Hydroxyglut_hydro"/>
</dbReference>
<dbReference type="Proteomes" id="UP001165283">
    <property type="component" value="Unassembled WGS sequence"/>
</dbReference>
<dbReference type="SMART" id="SM00849">
    <property type="entry name" value="Lactamase_B"/>
    <property type="match status" value="1"/>
</dbReference>
<dbReference type="EMBL" id="JAGSOV010000024">
    <property type="protein sequence ID" value="MCO1655809.1"/>
    <property type="molecule type" value="Genomic_DNA"/>
</dbReference>
<proteinExistence type="predicted"/>
<dbReference type="PANTHER" id="PTHR42951:SF17">
    <property type="entry name" value="METALLO-BETA-LACTAMASE DOMAIN-CONTAINING PROTEIN"/>
    <property type="match status" value="1"/>
</dbReference>
<evidence type="ECO:0000259" key="1">
    <source>
        <dbReference type="SMART" id="SM00849"/>
    </source>
</evidence>
<feature type="domain" description="Metallo-beta-lactamase" evidence="1">
    <location>
        <begin position="18"/>
        <end position="213"/>
    </location>
</feature>
<dbReference type="InterPro" id="IPR050855">
    <property type="entry name" value="NDM-1-like"/>
</dbReference>
<evidence type="ECO:0000313" key="3">
    <source>
        <dbReference type="Proteomes" id="UP001165283"/>
    </source>
</evidence>
<reference evidence="2" key="1">
    <citation type="submission" date="2021-04" db="EMBL/GenBank/DDBJ databases">
        <title>Pseudonocardia sp. nov., isolated from sandy soil of mangrove forest.</title>
        <authorList>
            <person name="Zan Z."/>
            <person name="Huang R."/>
            <person name="Liu W."/>
        </authorList>
    </citation>
    <scope>NUCLEOTIDE SEQUENCE</scope>
    <source>
        <strain evidence="2">S2-4</strain>
    </source>
</reference>
<sequence length="232" mass="23762">MIGGVDLPASLQRIVLPFGQCYAWRDGDEVTLVDTGPPGSGEAVAAALGGLGLDRDAVVRIVLTHHHPDHSGSAAEIRGWNGAELVAHAAETAVVRGEAAPPPLDLLPAEQQLWAQLGVDDSVPPPPCPVDREVTGGEVLPFGGGATVVHGPGHTPGSIALHLPGPRVLFTGDTVAESQGAVILGPFNLDRQQALAAFRRLISFDVDVALFGHGEPASGPELRAAVPGPFAG</sequence>
<comment type="caution">
    <text evidence="2">The sequence shown here is derived from an EMBL/GenBank/DDBJ whole genome shotgun (WGS) entry which is preliminary data.</text>
</comment>
<dbReference type="SUPFAM" id="SSF56281">
    <property type="entry name" value="Metallo-hydrolase/oxidoreductase"/>
    <property type="match status" value="1"/>
</dbReference>
<dbReference type="InterPro" id="IPR001279">
    <property type="entry name" value="Metallo-B-lactamas"/>
</dbReference>
<protein>
    <submittedName>
        <fullName evidence="2">MBL fold metallo-hydrolase</fullName>
    </submittedName>
</protein>
<organism evidence="2 3">
    <name type="scientific">Pseudonocardia humida</name>
    <dbReference type="NCBI Taxonomy" id="2800819"/>
    <lineage>
        <taxon>Bacteria</taxon>
        <taxon>Bacillati</taxon>
        <taxon>Actinomycetota</taxon>
        <taxon>Actinomycetes</taxon>
        <taxon>Pseudonocardiales</taxon>
        <taxon>Pseudonocardiaceae</taxon>
        <taxon>Pseudonocardia</taxon>
    </lineage>
</organism>
<name>A0ABT0ZYH9_9PSEU</name>
<dbReference type="PANTHER" id="PTHR42951">
    <property type="entry name" value="METALLO-BETA-LACTAMASE DOMAIN-CONTAINING"/>
    <property type="match status" value="1"/>
</dbReference>
<accession>A0ABT0ZYH9</accession>
<evidence type="ECO:0000313" key="2">
    <source>
        <dbReference type="EMBL" id="MCO1655809.1"/>
    </source>
</evidence>
<dbReference type="CDD" id="cd07721">
    <property type="entry name" value="yflN-like_MBL-fold"/>
    <property type="match status" value="1"/>
</dbReference>
<gene>
    <name evidence="2" type="ORF">KDL28_12170</name>
</gene>
<dbReference type="Gene3D" id="3.60.15.10">
    <property type="entry name" value="Ribonuclease Z/Hydroxyacylglutathione hydrolase-like"/>
    <property type="match status" value="1"/>
</dbReference>